<accession>A0ABR8EYR6</accession>
<dbReference type="Proteomes" id="UP000604661">
    <property type="component" value="Unassembled WGS sequence"/>
</dbReference>
<proteinExistence type="predicted"/>
<organism evidence="1 2">
    <name type="scientific">Nostoc linckia FACHB-391</name>
    <dbReference type="NCBI Taxonomy" id="2692906"/>
    <lineage>
        <taxon>Bacteria</taxon>
        <taxon>Bacillati</taxon>
        <taxon>Cyanobacteriota</taxon>
        <taxon>Cyanophyceae</taxon>
        <taxon>Nostocales</taxon>
        <taxon>Nostocaceae</taxon>
        <taxon>Nostoc</taxon>
    </lineage>
</organism>
<dbReference type="EMBL" id="JACJTE010000025">
    <property type="protein sequence ID" value="MBD2563068.1"/>
    <property type="molecule type" value="Genomic_DNA"/>
</dbReference>
<name>A0ABR8EYR6_NOSLI</name>
<keyword evidence="2" id="KW-1185">Reference proteome</keyword>
<gene>
    <name evidence="1" type="ORF">H6G95_21095</name>
</gene>
<reference evidence="1 2" key="1">
    <citation type="journal article" date="2020" name="ISME J.">
        <title>Comparative genomics reveals insights into cyanobacterial evolution and habitat adaptation.</title>
        <authorList>
            <person name="Chen M.Y."/>
            <person name="Teng W.K."/>
            <person name="Zhao L."/>
            <person name="Hu C.X."/>
            <person name="Zhou Y.K."/>
            <person name="Han B.P."/>
            <person name="Song L.R."/>
            <person name="Shu W.S."/>
        </authorList>
    </citation>
    <scope>NUCLEOTIDE SEQUENCE [LARGE SCALE GENOMIC DNA]</scope>
    <source>
        <strain evidence="1 2">FACHB-391</strain>
    </source>
</reference>
<protein>
    <submittedName>
        <fullName evidence="1">Uncharacterized protein</fullName>
    </submittedName>
</protein>
<comment type="caution">
    <text evidence="1">The sequence shown here is derived from an EMBL/GenBank/DDBJ whole genome shotgun (WGS) entry which is preliminary data.</text>
</comment>
<sequence>MEIKTLELFNYKAYELGQSSFNTFLLNSEPKITIGSGRLNQENFPSKDSINACVLTIRLFMQDNERISLRKVKRIYEDLPINTEKKARFDNLRNKFNDFLDRKSLCQRNIIIIIGEAATNTPTNRDILEAFIYGEYAHFTQREKYEMLTKQPFDELFTGMEFIMILRKMIQTILDVSDVNQEVISDFKKTVTLTQ</sequence>
<evidence type="ECO:0000313" key="1">
    <source>
        <dbReference type="EMBL" id="MBD2563068.1"/>
    </source>
</evidence>
<evidence type="ECO:0000313" key="2">
    <source>
        <dbReference type="Proteomes" id="UP000604661"/>
    </source>
</evidence>
<dbReference type="RefSeq" id="WP_190895088.1">
    <property type="nucleotide sequence ID" value="NZ_JACJTE010000025.1"/>
</dbReference>